<dbReference type="InterPro" id="IPR000719">
    <property type="entry name" value="Prot_kinase_dom"/>
</dbReference>
<dbReference type="InterPro" id="IPR011009">
    <property type="entry name" value="Kinase-like_dom_sf"/>
</dbReference>
<dbReference type="SUPFAM" id="SSF56112">
    <property type="entry name" value="Protein kinase-like (PK-like)"/>
    <property type="match status" value="1"/>
</dbReference>
<keyword evidence="3" id="KW-1185">Reference proteome</keyword>
<sequence length="197" mass="22654">MIILMQRMHSNNILHCDIHPGNAGLTPCDELGVLRAPFTAETAESTHPTFIDFGWSLMRGYHPRGGDDNSAVSWPYASDRILRRDDPYTRADDMASLAYLLLSVRLLNHPPWFHEIQSQDLSEDPEAVIATRARVIGELHAQKTVEDHLLDFVSYATGLAPDEFIDYARWVRHFDEVIRWEPVSDQDQLLRRRVYSL</sequence>
<organism evidence="2 3">
    <name type="scientific">Trametes pubescens</name>
    <name type="common">White-rot fungus</name>
    <dbReference type="NCBI Taxonomy" id="154538"/>
    <lineage>
        <taxon>Eukaryota</taxon>
        <taxon>Fungi</taxon>
        <taxon>Dikarya</taxon>
        <taxon>Basidiomycota</taxon>
        <taxon>Agaricomycotina</taxon>
        <taxon>Agaricomycetes</taxon>
        <taxon>Polyporales</taxon>
        <taxon>Polyporaceae</taxon>
        <taxon>Trametes</taxon>
    </lineage>
</organism>
<dbReference type="Proteomes" id="UP000184267">
    <property type="component" value="Unassembled WGS sequence"/>
</dbReference>
<reference evidence="2 3" key="1">
    <citation type="submission" date="2016-10" db="EMBL/GenBank/DDBJ databases">
        <title>Genome sequence of the basidiomycete white-rot fungus Trametes pubescens.</title>
        <authorList>
            <person name="Makela M.R."/>
            <person name="Granchi Z."/>
            <person name="Peng M."/>
            <person name="De Vries R.P."/>
            <person name="Grigoriev I."/>
            <person name="Riley R."/>
            <person name="Hilden K."/>
        </authorList>
    </citation>
    <scope>NUCLEOTIDE SEQUENCE [LARGE SCALE GENOMIC DNA]</scope>
    <source>
        <strain evidence="2 3">FBCC735</strain>
    </source>
</reference>
<evidence type="ECO:0000259" key="1">
    <source>
        <dbReference type="PROSITE" id="PS50011"/>
    </source>
</evidence>
<dbReference type="PROSITE" id="PS50011">
    <property type="entry name" value="PROTEIN_KINASE_DOM"/>
    <property type="match status" value="1"/>
</dbReference>
<comment type="caution">
    <text evidence="2">The sequence shown here is derived from an EMBL/GenBank/DDBJ whole genome shotgun (WGS) entry which is preliminary data.</text>
</comment>
<dbReference type="GO" id="GO:0004672">
    <property type="term" value="F:protein kinase activity"/>
    <property type="evidence" value="ECO:0007669"/>
    <property type="project" value="InterPro"/>
</dbReference>
<dbReference type="GO" id="GO:0005524">
    <property type="term" value="F:ATP binding"/>
    <property type="evidence" value="ECO:0007669"/>
    <property type="project" value="InterPro"/>
</dbReference>
<evidence type="ECO:0000313" key="3">
    <source>
        <dbReference type="Proteomes" id="UP000184267"/>
    </source>
</evidence>
<name>A0A1M2V727_TRAPU</name>
<dbReference type="AlphaFoldDB" id="A0A1M2V727"/>
<dbReference type="EMBL" id="MNAD01001616">
    <property type="protein sequence ID" value="OJT03409.1"/>
    <property type="molecule type" value="Genomic_DNA"/>
</dbReference>
<gene>
    <name evidence="2" type="ORF">TRAPUB_6007</name>
</gene>
<dbReference type="OMA" id="FDEVIRW"/>
<evidence type="ECO:0000313" key="2">
    <source>
        <dbReference type="EMBL" id="OJT03409.1"/>
    </source>
</evidence>
<dbReference type="OrthoDB" id="2801767at2759"/>
<accession>A0A1M2V727</accession>
<proteinExistence type="predicted"/>
<feature type="domain" description="Protein kinase" evidence="1">
    <location>
        <begin position="1"/>
        <end position="178"/>
    </location>
</feature>
<protein>
    <recommendedName>
        <fullName evidence="1">Protein kinase domain-containing protein</fullName>
    </recommendedName>
</protein>
<dbReference type="Gene3D" id="1.10.510.10">
    <property type="entry name" value="Transferase(Phosphotransferase) domain 1"/>
    <property type="match status" value="1"/>
</dbReference>